<keyword evidence="2" id="KW-1185">Reference proteome</keyword>
<name>A0A1C7MQH9_GRIFR</name>
<evidence type="ECO:0000313" key="2">
    <source>
        <dbReference type="Proteomes" id="UP000092993"/>
    </source>
</evidence>
<evidence type="ECO:0000313" key="1">
    <source>
        <dbReference type="EMBL" id="OBZ79130.1"/>
    </source>
</evidence>
<dbReference type="AlphaFoldDB" id="A0A1C7MQH9"/>
<proteinExistence type="predicted"/>
<protein>
    <submittedName>
        <fullName evidence="1">Uncharacterized protein</fullName>
    </submittedName>
</protein>
<sequence>MSAQRMRRVETSVKFSHGVLPYHSSLTNVQLERNFTQACVRSSLMADVVTVLVVHGSSSFFNLESTESMCEDMRYRSWFRTTATASA</sequence>
<accession>A0A1C7MQH9</accession>
<organism evidence="1 2">
    <name type="scientific">Grifola frondosa</name>
    <name type="common">Maitake</name>
    <name type="synonym">Polyporus frondosus</name>
    <dbReference type="NCBI Taxonomy" id="5627"/>
    <lineage>
        <taxon>Eukaryota</taxon>
        <taxon>Fungi</taxon>
        <taxon>Dikarya</taxon>
        <taxon>Basidiomycota</taxon>
        <taxon>Agaricomycotina</taxon>
        <taxon>Agaricomycetes</taxon>
        <taxon>Polyporales</taxon>
        <taxon>Grifolaceae</taxon>
        <taxon>Grifola</taxon>
    </lineage>
</organism>
<gene>
    <name evidence="1" type="ORF">A0H81_00739</name>
</gene>
<dbReference type="EMBL" id="LUGG01000001">
    <property type="protein sequence ID" value="OBZ79130.1"/>
    <property type="molecule type" value="Genomic_DNA"/>
</dbReference>
<comment type="caution">
    <text evidence="1">The sequence shown here is derived from an EMBL/GenBank/DDBJ whole genome shotgun (WGS) entry which is preliminary data.</text>
</comment>
<dbReference type="Proteomes" id="UP000092993">
    <property type="component" value="Unassembled WGS sequence"/>
</dbReference>
<reference evidence="1 2" key="1">
    <citation type="submission" date="2016-03" db="EMBL/GenBank/DDBJ databases">
        <title>Whole genome sequencing of Grifola frondosa 9006-11.</title>
        <authorList>
            <person name="Min B."/>
            <person name="Park H."/>
            <person name="Kim J.-G."/>
            <person name="Cho H."/>
            <person name="Oh Y.-L."/>
            <person name="Kong W.-S."/>
            <person name="Choi I.-G."/>
        </authorList>
    </citation>
    <scope>NUCLEOTIDE SEQUENCE [LARGE SCALE GENOMIC DNA]</scope>
    <source>
        <strain evidence="1 2">9006-11</strain>
    </source>
</reference>